<dbReference type="RefSeq" id="WP_212563459.1">
    <property type="nucleotide sequence ID" value="NZ_SPSG02000133.1"/>
</dbReference>
<organism evidence="1">
    <name type="scientific">Serratia marcescens</name>
    <dbReference type="NCBI Taxonomy" id="615"/>
    <lineage>
        <taxon>Bacteria</taxon>
        <taxon>Pseudomonadati</taxon>
        <taxon>Pseudomonadota</taxon>
        <taxon>Gammaproteobacteria</taxon>
        <taxon>Enterobacterales</taxon>
        <taxon>Yersiniaceae</taxon>
        <taxon>Serratia</taxon>
    </lineage>
</organism>
<reference evidence="1" key="1">
    <citation type="submission" date="2019-03" db="EMBL/GenBank/DDBJ databases">
        <title>Serratia marcescens strain N2 draft genome.</title>
        <authorList>
            <person name="Yassin A."/>
            <person name="El-Kenawy N."/>
            <person name="Youssef N.H."/>
        </authorList>
    </citation>
    <scope>NUCLEOTIDE SEQUENCE [LARGE SCALE GENOMIC DNA]</scope>
    <source>
        <strain evidence="1">N2</strain>
    </source>
</reference>
<dbReference type="AlphaFoldDB" id="A0A9X8YPH2"/>
<comment type="caution">
    <text evidence="1">The sequence shown here is derived from an EMBL/GenBank/DDBJ whole genome shotgun (WGS) entry which is preliminary data.</text>
</comment>
<proteinExistence type="predicted"/>
<name>A0A9X8YPH2_SERMA</name>
<gene>
    <name evidence="1" type="ORF">E0L31_15660</name>
</gene>
<evidence type="ECO:0000313" key="1">
    <source>
        <dbReference type="EMBL" id="TFU95596.1"/>
    </source>
</evidence>
<protein>
    <submittedName>
        <fullName evidence="1">Uncharacterized protein</fullName>
    </submittedName>
</protein>
<accession>A0A9X8YPH2</accession>
<sequence length="89" mass="9925">MMIVAIHPPLVSFGGADSQAANPDRVLIADRLRREGWILPAPQSQLLFGLPDSPGESSMIVKERETVLRLDEMTLRQLKLSVNIFLKKT</sequence>
<dbReference type="EMBL" id="SPSG01002016">
    <property type="protein sequence ID" value="TFU95596.1"/>
    <property type="molecule type" value="Genomic_DNA"/>
</dbReference>